<dbReference type="InterPro" id="IPR007863">
    <property type="entry name" value="Peptidase_M16_C"/>
</dbReference>
<dbReference type="MEROPS" id="M16.A20"/>
<evidence type="ECO:0000313" key="4">
    <source>
        <dbReference type="Proteomes" id="UP000010802"/>
    </source>
</evidence>
<dbReference type="GO" id="GO:0008233">
    <property type="term" value="F:peptidase activity"/>
    <property type="evidence" value="ECO:0007669"/>
    <property type="project" value="UniProtKB-KW"/>
</dbReference>
<dbReference type="HOGENOM" id="CLU_052317_0_0_9"/>
<evidence type="ECO:0000259" key="1">
    <source>
        <dbReference type="Pfam" id="PF00675"/>
    </source>
</evidence>
<dbReference type="EMBL" id="HF563609">
    <property type="protein sequence ID" value="CDI40617.1"/>
    <property type="molecule type" value="Genomic_DNA"/>
</dbReference>
<dbReference type="OrthoDB" id="9811314at2"/>
<dbReference type="Gene3D" id="3.30.830.10">
    <property type="entry name" value="Metalloenzyme, LuxS/M16 peptidase-like"/>
    <property type="match status" value="2"/>
</dbReference>
<dbReference type="SUPFAM" id="SSF63411">
    <property type="entry name" value="LuxS/MPP-like metallohydrolase"/>
    <property type="match status" value="2"/>
</dbReference>
<dbReference type="GO" id="GO:0046872">
    <property type="term" value="F:metal ion binding"/>
    <property type="evidence" value="ECO:0007669"/>
    <property type="project" value="InterPro"/>
</dbReference>
<keyword evidence="3" id="KW-0378">Hydrolase</keyword>
<dbReference type="NCBIfam" id="NF047421">
    <property type="entry name" value="YfmH_fam"/>
    <property type="match status" value="1"/>
</dbReference>
<evidence type="ECO:0000259" key="2">
    <source>
        <dbReference type="Pfam" id="PF05193"/>
    </source>
</evidence>
<dbReference type="PANTHER" id="PTHR11851">
    <property type="entry name" value="METALLOPROTEASE"/>
    <property type="match status" value="1"/>
</dbReference>
<gene>
    <name evidence="3" type="primary">ymfH</name>
    <name evidence="3" type="ordered locus">TEPIRE1_1231</name>
</gene>
<dbReference type="KEGG" id="tae:TepiRe1_1231"/>
<dbReference type="GO" id="GO:0006508">
    <property type="term" value="P:proteolysis"/>
    <property type="evidence" value="ECO:0007669"/>
    <property type="project" value="UniProtKB-KW"/>
</dbReference>
<dbReference type="PANTHER" id="PTHR11851:SF134">
    <property type="entry name" value="ZINC-DEPENDENT PROTEASE"/>
    <property type="match status" value="1"/>
</dbReference>
<sequence>MDTYLGESLFSKRLKNGLKVYVMPKKDYNKIFAMYSTRYGSIDSEFIVPGTGEHLKVPEGIAHFLEHKMFEMEYGNVFDKFSELGASSNAFTNYTNTTYLFSATSYFEENLKLLLEFVGTPYFTEASVEKEKGIIAQELRMYEDEPEWQVLLNLLKCLYHNHPVRIDIGGTVDSIQKIDVDTLYKCYNTFYHPSNMVLFVIGCIEPEMVFELVEKDENTKALYPQGDIKRIYPEEPATVHKSAHTVCLDVTEPLFLMGFKDVDVGYDGLPLLKKEITTEILLEIILGRSSEFYEKLYEEGLIDNRFSFNYEGQKDYGFCTIGGETRDPDKLHKVLIKSISHSIKTGIDFKDFERVKKKCIGEFIQNFNSLEFIAAAFVSYHHKNINVFDYMNVLRDITLEDVTKRLNSFFDLSKHAVSIVMPK</sequence>
<evidence type="ECO:0000313" key="3">
    <source>
        <dbReference type="EMBL" id="CDI40617.1"/>
    </source>
</evidence>
<dbReference type="STRING" id="1209989.TepRe1_1130"/>
<protein>
    <submittedName>
        <fullName evidence="3">Uncharacterized zinc protease YmfH</fullName>
        <ecNumber evidence="3">3.4.24.-</ecNumber>
    </submittedName>
</protein>
<feature type="domain" description="Peptidase M16 N-terminal" evidence="1">
    <location>
        <begin position="59"/>
        <end position="170"/>
    </location>
</feature>
<proteinExistence type="predicted"/>
<dbReference type="RefSeq" id="WP_013778199.1">
    <property type="nucleotide sequence ID" value="NC_015519.1"/>
</dbReference>
<keyword evidence="3" id="KW-0645">Protease</keyword>
<dbReference type="InterPro" id="IPR011765">
    <property type="entry name" value="Pept_M16_N"/>
</dbReference>
<feature type="domain" description="Peptidase M16 C-terminal" evidence="2">
    <location>
        <begin position="177"/>
        <end position="358"/>
    </location>
</feature>
<accession>F4LT07</accession>
<dbReference type="Pfam" id="PF00675">
    <property type="entry name" value="Peptidase_M16"/>
    <property type="match status" value="1"/>
</dbReference>
<dbReference type="eggNOG" id="COG0612">
    <property type="taxonomic scope" value="Bacteria"/>
</dbReference>
<organism evidence="3 4">
    <name type="scientific">Tepidanaerobacter acetatoxydans (strain DSM 21804 / JCM 16047 / Re1)</name>
    <dbReference type="NCBI Taxonomy" id="1209989"/>
    <lineage>
        <taxon>Bacteria</taxon>
        <taxon>Bacillati</taxon>
        <taxon>Bacillota</taxon>
        <taxon>Clostridia</taxon>
        <taxon>Thermosediminibacterales</taxon>
        <taxon>Tepidanaerobacteraceae</taxon>
        <taxon>Tepidanaerobacter</taxon>
    </lineage>
</organism>
<dbReference type="Pfam" id="PF05193">
    <property type="entry name" value="Peptidase_M16_C"/>
    <property type="match status" value="1"/>
</dbReference>
<dbReference type="EC" id="3.4.24.-" evidence="3"/>
<name>F4LT07_TEPAE</name>
<reference evidence="4" key="1">
    <citation type="journal article" date="2013" name="Genome Announc.">
        <title>First genome sequence of a syntrophic acetate-oxidizing bacterium, Tepidanaerobacter acetatoxydans strain Re1.</title>
        <authorList>
            <person name="Manzoor S."/>
            <person name="Bongcam-Rudloff E."/>
            <person name="Schnurer A."/>
            <person name="Muller B."/>
        </authorList>
    </citation>
    <scope>NUCLEOTIDE SEQUENCE [LARGE SCALE GENOMIC DNA]</scope>
    <source>
        <strain evidence="4">Re1</strain>
    </source>
</reference>
<dbReference type="InterPro" id="IPR011249">
    <property type="entry name" value="Metalloenz_LuxS/M16"/>
</dbReference>
<dbReference type="KEGG" id="tep:TepRe1_1130"/>
<keyword evidence="4" id="KW-1185">Reference proteome</keyword>
<dbReference type="AlphaFoldDB" id="F4LT07"/>
<dbReference type="Proteomes" id="UP000010802">
    <property type="component" value="Chromosome"/>
</dbReference>
<dbReference type="InterPro" id="IPR050361">
    <property type="entry name" value="MPP/UQCRC_Complex"/>
</dbReference>